<dbReference type="InParanoid" id="D0NLZ9"/>
<dbReference type="AlphaFoldDB" id="D0NLZ9"/>
<protein>
    <recommendedName>
        <fullName evidence="4">Cysteine-rich protein</fullName>
    </recommendedName>
</protein>
<dbReference type="Proteomes" id="UP000006643">
    <property type="component" value="Unassembled WGS sequence"/>
</dbReference>
<dbReference type="EMBL" id="DS028145">
    <property type="protein sequence ID" value="EEY60696.1"/>
    <property type="molecule type" value="Genomic_DNA"/>
</dbReference>
<dbReference type="KEGG" id="pif:PITG_13436"/>
<dbReference type="OMA" id="QCIVKED"/>
<keyword evidence="3" id="KW-1185">Reference proteome</keyword>
<evidence type="ECO:0008006" key="4">
    <source>
        <dbReference type="Google" id="ProtNLM"/>
    </source>
</evidence>
<keyword evidence="1" id="KW-0732">Signal</keyword>
<dbReference type="VEuPathDB" id="FungiDB:PITG_13436"/>
<proteinExistence type="predicted"/>
<organism evidence="2 3">
    <name type="scientific">Phytophthora infestans (strain T30-4)</name>
    <name type="common">Potato late blight agent</name>
    <dbReference type="NCBI Taxonomy" id="403677"/>
    <lineage>
        <taxon>Eukaryota</taxon>
        <taxon>Sar</taxon>
        <taxon>Stramenopiles</taxon>
        <taxon>Oomycota</taxon>
        <taxon>Peronosporomycetes</taxon>
        <taxon>Peronosporales</taxon>
        <taxon>Peronosporaceae</taxon>
        <taxon>Phytophthora</taxon>
    </lineage>
</organism>
<dbReference type="OrthoDB" id="79721at2759"/>
<sequence>MRLVTLVTALVALATPSQALEVSVCGDATYDLPEDRGVICASADPVPQGTSCPLKGDKASVDCFENLPSYDSGACVAPEDAVCALVNGKTWGCVLPSVGCGGQALTTAAPASPVNQ</sequence>
<accession>D0NLZ9</accession>
<feature type="signal peptide" evidence="1">
    <location>
        <begin position="1"/>
        <end position="19"/>
    </location>
</feature>
<evidence type="ECO:0000313" key="2">
    <source>
        <dbReference type="EMBL" id="EEY60696.1"/>
    </source>
</evidence>
<feature type="chain" id="PRO_5003012855" description="Cysteine-rich protein" evidence="1">
    <location>
        <begin position="20"/>
        <end position="116"/>
    </location>
</feature>
<evidence type="ECO:0000256" key="1">
    <source>
        <dbReference type="SAM" id="SignalP"/>
    </source>
</evidence>
<reference evidence="3" key="1">
    <citation type="journal article" date="2009" name="Nature">
        <title>Genome sequence and analysis of the Irish potato famine pathogen Phytophthora infestans.</title>
        <authorList>
            <consortium name="The Broad Institute Genome Sequencing Platform"/>
            <person name="Haas B.J."/>
            <person name="Kamoun S."/>
            <person name="Zody M.C."/>
            <person name="Jiang R.H."/>
            <person name="Handsaker R.E."/>
            <person name="Cano L.M."/>
            <person name="Grabherr M."/>
            <person name="Kodira C.D."/>
            <person name="Raffaele S."/>
            <person name="Torto-Alalibo T."/>
            <person name="Bozkurt T.O."/>
            <person name="Ah-Fong A.M."/>
            <person name="Alvarado L."/>
            <person name="Anderson V.L."/>
            <person name="Armstrong M.R."/>
            <person name="Avrova A."/>
            <person name="Baxter L."/>
            <person name="Beynon J."/>
            <person name="Boevink P.C."/>
            <person name="Bollmann S.R."/>
            <person name="Bos J.I."/>
            <person name="Bulone V."/>
            <person name="Cai G."/>
            <person name="Cakir C."/>
            <person name="Carrington J.C."/>
            <person name="Chawner M."/>
            <person name="Conti L."/>
            <person name="Costanzo S."/>
            <person name="Ewan R."/>
            <person name="Fahlgren N."/>
            <person name="Fischbach M.A."/>
            <person name="Fugelstad J."/>
            <person name="Gilroy E.M."/>
            <person name="Gnerre S."/>
            <person name="Green P.J."/>
            <person name="Grenville-Briggs L.J."/>
            <person name="Griffith J."/>
            <person name="Grunwald N.J."/>
            <person name="Horn K."/>
            <person name="Horner N.R."/>
            <person name="Hu C.H."/>
            <person name="Huitema E."/>
            <person name="Jeong D.H."/>
            <person name="Jones A.M."/>
            <person name="Jones J.D."/>
            <person name="Jones R.W."/>
            <person name="Karlsson E.K."/>
            <person name="Kunjeti S.G."/>
            <person name="Lamour K."/>
            <person name="Liu Z."/>
            <person name="Ma L."/>
            <person name="Maclean D."/>
            <person name="Chibucos M.C."/>
            <person name="McDonald H."/>
            <person name="McWalters J."/>
            <person name="Meijer H.J."/>
            <person name="Morgan W."/>
            <person name="Morris P.F."/>
            <person name="Munro C.A."/>
            <person name="O'Neill K."/>
            <person name="Ospina-Giraldo M."/>
            <person name="Pinzon A."/>
            <person name="Pritchard L."/>
            <person name="Ramsahoye B."/>
            <person name="Ren Q."/>
            <person name="Restrepo S."/>
            <person name="Roy S."/>
            <person name="Sadanandom A."/>
            <person name="Savidor A."/>
            <person name="Schornack S."/>
            <person name="Schwartz D.C."/>
            <person name="Schumann U.D."/>
            <person name="Schwessinger B."/>
            <person name="Seyer L."/>
            <person name="Sharpe T."/>
            <person name="Silvar C."/>
            <person name="Song J."/>
            <person name="Studholme D.J."/>
            <person name="Sykes S."/>
            <person name="Thines M."/>
            <person name="van de Vondervoort P.J."/>
            <person name="Phuntumart V."/>
            <person name="Wawra S."/>
            <person name="Weide R."/>
            <person name="Win J."/>
            <person name="Young C."/>
            <person name="Zhou S."/>
            <person name="Fry W."/>
            <person name="Meyers B.C."/>
            <person name="van West P."/>
            <person name="Ristaino J."/>
            <person name="Govers F."/>
            <person name="Birch P.R."/>
            <person name="Whisson S.C."/>
            <person name="Judelson H.S."/>
            <person name="Nusbaum C."/>
        </authorList>
    </citation>
    <scope>NUCLEOTIDE SEQUENCE [LARGE SCALE GENOMIC DNA]</scope>
    <source>
        <strain evidence="3">T30-4</strain>
    </source>
</reference>
<gene>
    <name evidence="2" type="ORF">PITG_13436</name>
</gene>
<dbReference type="GeneID" id="9478001"/>
<evidence type="ECO:0000313" key="3">
    <source>
        <dbReference type="Proteomes" id="UP000006643"/>
    </source>
</evidence>
<dbReference type="RefSeq" id="XP_002900069.1">
    <property type="nucleotide sequence ID" value="XM_002900023.1"/>
</dbReference>
<dbReference type="eggNOG" id="ENOG502SMSF">
    <property type="taxonomic scope" value="Eukaryota"/>
</dbReference>
<dbReference type="HOGENOM" id="CLU_055545_4_1_1"/>
<name>D0NLZ9_PHYIT</name>